<accession>A0ABT5J557</accession>
<dbReference type="EMBL" id="JAQQLI010000003">
    <property type="protein sequence ID" value="MDC7784783.1"/>
    <property type="molecule type" value="Genomic_DNA"/>
</dbReference>
<comment type="caution">
    <text evidence="1">The sequence shown here is derived from an EMBL/GenBank/DDBJ whole genome shotgun (WGS) entry which is preliminary data.</text>
</comment>
<proteinExistence type="predicted"/>
<dbReference type="Proteomes" id="UP001165652">
    <property type="component" value="Unassembled WGS sequence"/>
</dbReference>
<dbReference type="InterPro" id="IPR046053">
    <property type="entry name" value="DUF6011"/>
</dbReference>
<keyword evidence="2" id="KW-1185">Reference proteome</keyword>
<reference evidence="1" key="2">
    <citation type="submission" date="2023-02" db="EMBL/GenBank/DDBJ databases">
        <authorList>
            <person name="Rayyan A."/>
            <person name="Meyer T."/>
            <person name="Kyndt J.A."/>
        </authorList>
    </citation>
    <scope>NUCLEOTIDE SEQUENCE</scope>
    <source>
        <strain evidence="1">DSM 9987</strain>
    </source>
</reference>
<name>A0ABT5J557_RHOTP</name>
<dbReference type="RefSeq" id="WP_272775629.1">
    <property type="nucleotide sequence ID" value="NZ_JAQQLI010000003.1"/>
</dbReference>
<dbReference type="Pfam" id="PF19474">
    <property type="entry name" value="DUF6011"/>
    <property type="match status" value="1"/>
</dbReference>
<reference evidence="1" key="1">
    <citation type="journal article" date="2023" name="Microbiol Resour">
        <title>Genome Sequences of Rhodoplanes serenus and Two Thermotolerant Strains, Rhodoplanes tepidamans and 'Rhodoplanes cryptolactis,' Further Refine the Genus.</title>
        <authorList>
            <person name="Rayyan A.A."/>
            <person name="Kyndt J.A."/>
        </authorList>
    </citation>
    <scope>NUCLEOTIDE SEQUENCE</scope>
    <source>
        <strain evidence="1">DSM 9987</strain>
    </source>
</reference>
<sequence>MASLNDLTAALPRLSPRDQEFARSLLNGAARFGSLSMKQGEWVKRLVERANAPRPTPVQVGDLSSVIALFDRAGQHLRRPAIVLNCQGLGNVRLNVAGQRARVPGSLNVTDDGPYESRRFYGRIHRDGTFEPSRASAPGLVDYLIRFARDPAGVAAEHGLMTGNCCFCRRTLTDERSTAVGYGPTCAEHYGLPWGSPRA</sequence>
<evidence type="ECO:0000313" key="2">
    <source>
        <dbReference type="Proteomes" id="UP001165652"/>
    </source>
</evidence>
<gene>
    <name evidence="1" type="ORF">PQJ73_03725</name>
</gene>
<organism evidence="1 2">
    <name type="scientific">Rhodoplanes tepidamans</name>
    <name type="common">Rhodoplanes cryptolactis</name>
    <dbReference type="NCBI Taxonomy" id="200616"/>
    <lineage>
        <taxon>Bacteria</taxon>
        <taxon>Pseudomonadati</taxon>
        <taxon>Pseudomonadota</taxon>
        <taxon>Alphaproteobacteria</taxon>
        <taxon>Hyphomicrobiales</taxon>
        <taxon>Nitrobacteraceae</taxon>
        <taxon>Rhodoplanes</taxon>
    </lineage>
</organism>
<protein>
    <submittedName>
        <fullName evidence="1">DUF6011 domain-containing protein</fullName>
    </submittedName>
</protein>
<evidence type="ECO:0000313" key="1">
    <source>
        <dbReference type="EMBL" id="MDC7784783.1"/>
    </source>
</evidence>